<dbReference type="SUPFAM" id="SSF56519">
    <property type="entry name" value="Penicillin binding protein dimerisation domain"/>
    <property type="match status" value="1"/>
</dbReference>
<accession>A0A151B689</accession>
<dbReference type="Pfam" id="PF00905">
    <property type="entry name" value="Transpeptidase"/>
    <property type="match status" value="1"/>
</dbReference>
<dbReference type="Gene3D" id="3.90.1310.10">
    <property type="entry name" value="Penicillin-binding protein 2a (Domain 2)"/>
    <property type="match status" value="1"/>
</dbReference>
<dbReference type="SUPFAM" id="SSF56601">
    <property type="entry name" value="beta-lactamase/transpeptidase-like"/>
    <property type="match status" value="1"/>
</dbReference>
<proteinExistence type="predicted"/>
<dbReference type="GO" id="GO:0071972">
    <property type="term" value="F:peptidoglycan L,D-transpeptidase activity"/>
    <property type="evidence" value="ECO:0007669"/>
    <property type="project" value="TreeGrafter"/>
</dbReference>
<sequence length="471" mass="52025">MEDISNNIKKVMTIFLVCFVCLMSYIIYIFVFRGENIALSVYNNRLWTDRKQVLRGSIFDRNMNVLVKSKGIKNKDQQLEYMEGETCAHVLGYMDSIYGLTGLQKLYDKELMGKRKGLFGFEKKYNSRVGLNIQTTLDIKLQNKAFNLLGNNKGAVVVLNPKTGEILALVSKPSYDPNNLRKDWDKLRKDKNFPLLNRAVSGMYAPGSTFKIITTVCALENIKGIQNEVFDDTGKLVFNSKESLKNYNGEVLGKIKLKDAFVHSSNVVFGSLGVKLGGKKLEETAEKFYFNKDIPADGIIIDNSRFPKLQSSGNGDIAQSAIGQGKILATPIEMALVAASIANDGVMMKPMLVRTVFDNNGKIIKSMIPGRVDRVTTPQNAAIVRGYMSDVVKEGTGKTANVKGIEVCGKTGTAEHDDIPNVVEPPHSWFVGFAPYNNPKIAFAVIVEDGGVGGGKAAYIARELIKEYLVK</sequence>
<dbReference type="AlphaFoldDB" id="A0A151B689"/>
<dbReference type="PATRIC" id="fig|1121338.3.peg.592"/>
<dbReference type="GO" id="GO:0008658">
    <property type="term" value="F:penicillin binding"/>
    <property type="evidence" value="ECO:0007669"/>
    <property type="project" value="InterPro"/>
</dbReference>
<dbReference type="InterPro" id="IPR036138">
    <property type="entry name" value="PBP_dimer_sf"/>
</dbReference>
<dbReference type="Gene3D" id="3.40.710.10">
    <property type="entry name" value="DD-peptidase/beta-lactamase superfamily"/>
    <property type="match status" value="1"/>
</dbReference>
<dbReference type="PANTHER" id="PTHR30627:SF24">
    <property type="entry name" value="PENICILLIN-BINDING PROTEIN 4B"/>
    <property type="match status" value="1"/>
</dbReference>
<dbReference type="InterPro" id="IPR050515">
    <property type="entry name" value="Beta-lactam/transpept"/>
</dbReference>
<dbReference type="STRING" id="1121338.CLTEP_05850"/>
<keyword evidence="4" id="KW-1185">Reference proteome</keyword>
<gene>
    <name evidence="3" type="primary">pbpA</name>
    <name evidence="3" type="ORF">CLTEP_05850</name>
</gene>
<organism evidence="3 4">
    <name type="scientific">Clostridium tepidiprofundi DSM 19306</name>
    <dbReference type="NCBI Taxonomy" id="1121338"/>
    <lineage>
        <taxon>Bacteria</taxon>
        <taxon>Bacillati</taxon>
        <taxon>Bacillota</taxon>
        <taxon>Clostridia</taxon>
        <taxon>Eubacteriales</taxon>
        <taxon>Clostridiaceae</taxon>
        <taxon>Clostridium</taxon>
    </lineage>
</organism>
<dbReference type="OrthoDB" id="9766847at2"/>
<dbReference type="RefSeq" id="WP_066822323.1">
    <property type="nucleotide sequence ID" value="NZ_LTBA01000003.1"/>
</dbReference>
<evidence type="ECO:0000256" key="1">
    <source>
        <dbReference type="SAM" id="Phobius"/>
    </source>
</evidence>
<keyword evidence="1" id="KW-0472">Membrane</keyword>
<feature type="transmembrane region" description="Helical" evidence="1">
    <location>
        <begin position="12"/>
        <end position="31"/>
    </location>
</feature>
<dbReference type="PANTHER" id="PTHR30627">
    <property type="entry name" value="PEPTIDOGLYCAN D,D-TRANSPEPTIDASE"/>
    <property type="match status" value="1"/>
</dbReference>
<keyword evidence="1" id="KW-1133">Transmembrane helix</keyword>
<dbReference type="InterPro" id="IPR012338">
    <property type="entry name" value="Beta-lactam/transpept-like"/>
</dbReference>
<keyword evidence="1" id="KW-0812">Transmembrane</keyword>
<evidence type="ECO:0000259" key="2">
    <source>
        <dbReference type="Pfam" id="PF00905"/>
    </source>
</evidence>
<dbReference type="GO" id="GO:0071555">
    <property type="term" value="P:cell wall organization"/>
    <property type="evidence" value="ECO:0007669"/>
    <property type="project" value="TreeGrafter"/>
</dbReference>
<evidence type="ECO:0000313" key="4">
    <source>
        <dbReference type="Proteomes" id="UP000075531"/>
    </source>
</evidence>
<dbReference type="EMBL" id="LTBA01000003">
    <property type="protein sequence ID" value="KYH35409.1"/>
    <property type="molecule type" value="Genomic_DNA"/>
</dbReference>
<dbReference type="GO" id="GO:0005886">
    <property type="term" value="C:plasma membrane"/>
    <property type="evidence" value="ECO:0007669"/>
    <property type="project" value="TreeGrafter"/>
</dbReference>
<feature type="domain" description="Penicillin-binding protein transpeptidase" evidence="2">
    <location>
        <begin position="154"/>
        <end position="465"/>
    </location>
</feature>
<protein>
    <submittedName>
        <fullName evidence="3">Penicillin-binding protein A</fullName>
    </submittedName>
</protein>
<dbReference type="InterPro" id="IPR001460">
    <property type="entry name" value="PCN-bd_Tpept"/>
</dbReference>
<comment type="caution">
    <text evidence="3">The sequence shown here is derived from an EMBL/GenBank/DDBJ whole genome shotgun (WGS) entry which is preliminary data.</text>
</comment>
<evidence type="ECO:0000313" key="3">
    <source>
        <dbReference type="EMBL" id="KYH35409.1"/>
    </source>
</evidence>
<reference evidence="3 4" key="1">
    <citation type="submission" date="2016-02" db="EMBL/GenBank/DDBJ databases">
        <title>Genome sequence of Clostridium tepidiprofundi DSM 19306.</title>
        <authorList>
            <person name="Poehlein A."/>
            <person name="Daniel R."/>
        </authorList>
    </citation>
    <scope>NUCLEOTIDE SEQUENCE [LARGE SCALE GENOMIC DNA]</scope>
    <source>
        <strain evidence="3 4">DSM 19306</strain>
    </source>
</reference>
<name>A0A151B689_9CLOT</name>
<dbReference type="Proteomes" id="UP000075531">
    <property type="component" value="Unassembled WGS sequence"/>
</dbReference>